<dbReference type="EMBL" id="BAABME010032160">
    <property type="protein sequence ID" value="GAA0148517.1"/>
    <property type="molecule type" value="Genomic_DNA"/>
</dbReference>
<feature type="region of interest" description="Disordered" evidence="1">
    <location>
        <begin position="61"/>
        <end position="102"/>
    </location>
</feature>
<reference evidence="2 3" key="1">
    <citation type="submission" date="2024-01" db="EMBL/GenBank/DDBJ databases">
        <title>The complete chloroplast genome sequence of Lithospermum erythrorhizon: insights into the phylogenetic relationship among Boraginaceae species and the maternal lineages of purple gromwells.</title>
        <authorList>
            <person name="Okada T."/>
            <person name="Watanabe K."/>
        </authorList>
    </citation>
    <scope>NUCLEOTIDE SEQUENCE [LARGE SCALE GENOMIC DNA]</scope>
</reference>
<dbReference type="Proteomes" id="UP001454036">
    <property type="component" value="Unassembled WGS sequence"/>
</dbReference>
<sequence length="221" mass="23306">MRTFTGRRPLLVVAPSRLNPTTHKTLPPPHPITQILKTNNVAPPCMVPVSGNCQGHVQFPPIFHDQPPPQKPSDVLIQQPQLPSPKNLNPPPKPHDNSLPQTLAPTHYATTLASAQPIAHKNHPPRLVAALELAPAQRPTIALRPAIAYAAAVLAAIDLALAPSPAHDLGTAPSGPCAASTSTHLPAHGPAAHVLALAACPNLIHAAQPPYTWTSSHNMHL</sequence>
<gene>
    <name evidence="2" type="ORF">LIER_43008</name>
</gene>
<dbReference type="AlphaFoldDB" id="A0AAV3PBT8"/>
<organism evidence="2 3">
    <name type="scientific">Lithospermum erythrorhizon</name>
    <name type="common">Purple gromwell</name>
    <name type="synonym">Lithospermum officinale var. erythrorhizon</name>
    <dbReference type="NCBI Taxonomy" id="34254"/>
    <lineage>
        <taxon>Eukaryota</taxon>
        <taxon>Viridiplantae</taxon>
        <taxon>Streptophyta</taxon>
        <taxon>Embryophyta</taxon>
        <taxon>Tracheophyta</taxon>
        <taxon>Spermatophyta</taxon>
        <taxon>Magnoliopsida</taxon>
        <taxon>eudicotyledons</taxon>
        <taxon>Gunneridae</taxon>
        <taxon>Pentapetalae</taxon>
        <taxon>asterids</taxon>
        <taxon>lamiids</taxon>
        <taxon>Boraginales</taxon>
        <taxon>Boraginaceae</taxon>
        <taxon>Boraginoideae</taxon>
        <taxon>Lithospermeae</taxon>
        <taxon>Lithospermum</taxon>
    </lineage>
</organism>
<evidence type="ECO:0000313" key="3">
    <source>
        <dbReference type="Proteomes" id="UP001454036"/>
    </source>
</evidence>
<evidence type="ECO:0000256" key="1">
    <source>
        <dbReference type="SAM" id="MobiDB-lite"/>
    </source>
</evidence>
<evidence type="ECO:0000313" key="2">
    <source>
        <dbReference type="EMBL" id="GAA0148517.1"/>
    </source>
</evidence>
<keyword evidence="3" id="KW-1185">Reference proteome</keyword>
<accession>A0AAV3PBT8</accession>
<proteinExistence type="predicted"/>
<comment type="caution">
    <text evidence="2">The sequence shown here is derived from an EMBL/GenBank/DDBJ whole genome shotgun (WGS) entry which is preliminary data.</text>
</comment>
<name>A0AAV3PBT8_LITER</name>
<protein>
    <submittedName>
        <fullName evidence="2">Uncharacterized protein</fullName>
    </submittedName>
</protein>